<feature type="compositionally biased region" description="Low complexity" evidence="6">
    <location>
        <begin position="96"/>
        <end position="135"/>
    </location>
</feature>
<evidence type="ECO:0000313" key="9">
    <source>
        <dbReference type="Proteomes" id="UP000006637"/>
    </source>
</evidence>
<dbReference type="InterPro" id="IPR036388">
    <property type="entry name" value="WH-like_DNA-bd_sf"/>
</dbReference>
<reference evidence="8 9" key="1">
    <citation type="submission" date="2006-06" db="EMBL/GenBank/DDBJ databases">
        <title>Complete sequence of Rubrobacter xylanophilus DSM 9941.</title>
        <authorList>
            <consortium name="US DOE Joint Genome Institute"/>
            <person name="Copeland A."/>
            <person name="Lucas S."/>
            <person name="Lapidus A."/>
            <person name="Barry K."/>
            <person name="Detter J.C."/>
            <person name="Glavina del Rio T."/>
            <person name="Hammon N."/>
            <person name="Israni S."/>
            <person name="Dalin E."/>
            <person name="Tice H."/>
            <person name="Pitluck S."/>
            <person name="Munk A.C."/>
            <person name="Brettin T."/>
            <person name="Bruce D."/>
            <person name="Han C."/>
            <person name="Tapia R."/>
            <person name="Gilna P."/>
            <person name="Schmutz J."/>
            <person name="Larimer F."/>
            <person name="Land M."/>
            <person name="Hauser L."/>
            <person name="Kyrpides N."/>
            <person name="Lykidis A."/>
            <person name="da Costa M.S."/>
            <person name="Rainey F.A."/>
            <person name="Empadinhas N."/>
            <person name="Jolivet E."/>
            <person name="Battista J.R."/>
            <person name="Richardson P."/>
        </authorList>
    </citation>
    <scope>NUCLEOTIDE SEQUENCE [LARGE SCALE GENOMIC DNA]</scope>
    <source>
        <strain evidence="9">DSM 9941 / NBRC 16129 / PRD-1</strain>
    </source>
</reference>
<dbReference type="PANTHER" id="PTHR46577">
    <property type="entry name" value="HTH-TYPE TRANSCRIPTIONAL REGULATORY PROTEIN GABR"/>
    <property type="match status" value="1"/>
</dbReference>
<dbReference type="SMART" id="SM00345">
    <property type="entry name" value="HTH_GNTR"/>
    <property type="match status" value="1"/>
</dbReference>
<keyword evidence="4" id="KW-0238">DNA-binding</keyword>
<dbReference type="AlphaFoldDB" id="Q1AZR3"/>
<dbReference type="InterPro" id="IPR004839">
    <property type="entry name" value="Aminotransferase_I/II_large"/>
</dbReference>
<evidence type="ECO:0000256" key="1">
    <source>
        <dbReference type="ARBA" id="ARBA00005384"/>
    </source>
</evidence>
<dbReference type="PROSITE" id="PS50949">
    <property type="entry name" value="HTH_GNTR"/>
    <property type="match status" value="1"/>
</dbReference>
<dbReference type="STRING" id="266117.Rxyl_0136"/>
<dbReference type="GO" id="GO:0003700">
    <property type="term" value="F:DNA-binding transcription factor activity"/>
    <property type="evidence" value="ECO:0007669"/>
    <property type="project" value="InterPro"/>
</dbReference>
<dbReference type="SUPFAM" id="SSF46785">
    <property type="entry name" value="Winged helix' DNA-binding domain"/>
    <property type="match status" value="1"/>
</dbReference>
<comment type="similarity">
    <text evidence="1">In the C-terminal section; belongs to the class-I pyridoxal-phosphate-dependent aminotransferase family.</text>
</comment>
<keyword evidence="2" id="KW-0663">Pyridoxal phosphate</keyword>
<dbReference type="eggNOG" id="COG1167">
    <property type="taxonomic scope" value="Bacteria"/>
</dbReference>
<keyword evidence="5" id="KW-0804">Transcription</keyword>
<dbReference type="PANTHER" id="PTHR46577:SF1">
    <property type="entry name" value="HTH-TYPE TRANSCRIPTIONAL REGULATORY PROTEIN GABR"/>
    <property type="match status" value="1"/>
</dbReference>
<dbReference type="InterPro" id="IPR015424">
    <property type="entry name" value="PyrdxlP-dep_Trfase"/>
</dbReference>
<evidence type="ECO:0000256" key="6">
    <source>
        <dbReference type="SAM" id="MobiDB-lite"/>
    </source>
</evidence>
<dbReference type="KEGG" id="rxy:Rxyl_0136"/>
<dbReference type="Proteomes" id="UP000006637">
    <property type="component" value="Chromosome"/>
</dbReference>
<dbReference type="EMBL" id="CP000386">
    <property type="protein sequence ID" value="ABG03115.1"/>
    <property type="molecule type" value="Genomic_DNA"/>
</dbReference>
<dbReference type="PhylomeDB" id="Q1AZR3"/>
<sequence length="496" mass="52810">MAGRSGSVLLWVSVDRSSAVPLHRQLYEGLRGAILGGRLSPGARLPSTRELAAGLGVSRNTATSAYVQLLAEGYLEGRVGSGTYVARSLPDDLLRARPGPGREAAGAGAERALSRRGGLLAATPTTTARDAGAPRAFRPGVPALDRFPFELWRQLASRFWRRPPPGLLGYGDPAGYAPLRAEISAYLRAARAVRCSPEQVIVVSGSQQALDLAARVLLDPGDAAWVEDPGYMGARAALLGAGARLVPVPVDGEGLDVAAGARLGPDARLVHVTPSHQYPLGATMSLARRLELLGWANRTGAWVLEDDYDSEYRYAGRPLEALQGLDAEGRVIYVGTFSKVLFPSLRLGYLVLPPDLVDAFAAARELSDRHPPGPDQGVLARFIAEGHFERHLRRTRKLYAERQEALVEAARRHLAGRLEVPPAEAGMHLVGRLPEGTDDREASRRAAALGVEAPPVSAFASGACRTPGLVLGYAAFGRDEIEEGVKRLRAALDGPG</sequence>
<dbReference type="OrthoDB" id="594134at2"/>
<dbReference type="Gene3D" id="1.10.10.10">
    <property type="entry name" value="Winged helix-like DNA-binding domain superfamily/Winged helix DNA-binding domain"/>
    <property type="match status" value="1"/>
</dbReference>
<dbReference type="HOGENOM" id="CLU_017584_0_1_11"/>
<proteinExistence type="inferred from homology"/>
<dbReference type="PRINTS" id="PR00035">
    <property type="entry name" value="HTHGNTR"/>
</dbReference>
<feature type="domain" description="HTH gntR-type" evidence="7">
    <location>
        <begin position="20"/>
        <end position="88"/>
    </location>
</feature>
<dbReference type="GO" id="GO:0003677">
    <property type="term" value="F:DNA binding"/>
    <property type="evidence" value="ECO:0007669"/>
    <property type="project" value="UniProtKB-KW"/>
</dbReference>
<dbReference type="InterPro" id="IPR051446">
    <property type="entry name" value="HTH_trans_reg/aminotransferase"/>
</dbReference>
<dbReference type="InterPro" id="IPR015421">
    <property type="entry name" value="PyrdxlP-dep_Trfase_major"/>
</dbReference>
<dbReference type="CDD" id="cd07377">
    <property type="entry name" value="WHTH_GntR"/>
    <property type="match status" value="1"/>
</dbReference>
<organism evidence="8 9">
    <name type="scientific">Rubrobacter xylanophilus (strain DSM 9941 / JCM 11954 / NBRC 16129 / PRD-1)</name>
    <dbReference type="NCBI Taxonomy" id="266117"/>
    <lineage>
        <taxon>Bacteria</taxon>
        <taxon>Bacillati</taxon>
        <taxon>Actinomycetota</taxon>
        <taxon>Rubrobacteria</taxon>
        <taxon>Rubrobacterales</taxon>
        <taxon>Rubrobacteraceae</taxon>
        <taxon>Rubrobacter</taxon>
    </lineage>
</organism>
<dbReference type="SUPFAM" id="SSF53383">
    <property type="entry name" value="PLP-dependent transferases"/>
    <property type="match status" value="1"/>
</dbReference>
<dbReference type="Pfam" id="PF00155">
    <property type="entry name" value="Aminotran_1_2"/>
    <property type="match status" value="1"/>
</dbReference>
<keyword evidence="3" id="KW-0805">Transcription regulation</keyword>
<gene>
    <name evidence="8" type="ordered locus">Rxyl_0136</name>
</gene>
<dbReference type="InterPro" id="IPR000524">
    <property type="entry name" value="Tscrpt_reg_HTH_GntR"/>
</dbReference>
<accession>Q1AZR3</accession>
<evidence type="ECO:0000256" key="4">
    <source>
        <dbReference type="ARBA" id="ARBA00023125"/>
    </source>
</evidence>
<evidence type="ECO:0000256" key="3">
    <source>
        <dbReference type="ARBA" id="ARBA00023015"/>
    </source>
</evidence>
<evidence type="ECO:0000256" key="5">
    <source>
        <dbReference type="ARBA" id="ARBA00023163"/>
    </source>
</evidence>
<evidence type="ECO:0000313" key="8">
    <source>
        <dbReference type="EMBL" id="ABG03115.1"/>
    </source>
</evidence>
<dbReference type="CDD" id="cd00609">
    <property type="entry name" value="AAT_like"/>
    <property type="match status" value="1"/>
</dbReference>
<dbReference type="RefSeq" id="WP_011563133.1">
    <property type="nucleotide sequence ID" value="NC_008148.1"/>
</dbReference>
<protein>
    <submittedName>
        <fullName evidence="8">Transcriptional regulator, GntR family</fullName>
    </submittedName>
</protein>
<evidence type="ECO:0000256" key="2">
    <source>
        <dbReference type="ARBA" id="ARBA00022898"/>
    </source>
</evidence>
<dbReference type="GO" id="GO:0030170">
    <property type="term" value="F:pyridoxal phosphate binding"/>
    <property type="evidence" value="ECO:0007669"/>
    <property type="project" value="InterPro"/>
</dbReference>
<keyword evidence="9" id="KW-1185">Reference proteome</keyword>
<dbReference type="Pfam" id="PF00392">
    <property type="entry name" value="GntR"/>
    <property type="match status" value="1"/>
</dbReference>
<dbReference type="Gene3D" id="3.40.640.10">
    <property type="entry name" value="Type I PLP-dependent aspartate aminotransferase-like (Major domain)"/>
    <property type="match status" value="1"/>
</dbReference>
<evidence type="ECO:0000259" key="7">
    <source>
        <dbReference type="PROSITE" id="PS50949"/>
    </source>
</evidence>
<name>Q1AZR3_RUBXD</name>
<feature type="region of interest" description="Disordered" evidence="6">
    <location>
        <begin position="95"/>
        <end position="135"/>
    </location>
</feature>
<dbReference type="InterPro" id="IPR036390">
    <property type="entry name" value="WH_DNA-bd_sf"/>
</dbReference>